<dbReference type="GO" id="GO:0008270">
    <property type="term" value="F:zinc ion binding"/>
    <property type="evidence" value="ECO:0007669"/>
    <property type="project" value="InterPro"/>
</dbReference>
<feature type="binding site" evidence="11">
    <location>
        <position position="255"/>
    </location>
    <ligand>
        <name>Ca(2+)</name>
        <dbReference type="ChEBI" id="CHEBI:29108"/>
        <label>3</label>
    </ligand>
</feature>
<feature type="binding site" evidence="11">
    <location>
        <position position="258"/>
    </location>
    <ligand>
        <name>Ca(2+)</name>
        <dbReference type="ChEBI" id="CHEBI:29108"/>
        <label>3</label>
    </ligand>
</feature>
<feature type="binding site" evidence="11">
    <location>
        <position position="253"/>
    </location>
    <ligand>
        <name>Zn(2+)</name>
        <dbReference type="ChEBI" id="CHEBI:29105"/>
        <label>1</label>
    </ligand>
</feature>
<evidence type="ECO:0000256" key="9">
    <source>
        <dbReference type="ARBA" id="ARBA00023180"/>
    </source>
</evidence>
<comment type="cofactor">
    <cofactor evidence="11">
        <name>Zn(2+)</name>
        <dbReference type="ChEBI" id="CHEBI:29105"/>
    </cofactor>
    <text evidence="11">Binds 2 Zn(2+) ions per subunit.</text>
</comment>
<dbReference type="InterPro" id="IPR033739">
    <property type="entry name" value="M10A_MMP"/>
</dbReference>
<evidence type="ECO:0000313" key="16">
    <source>
        <dbReference type="EMBL" id="KAK9935568.1"/>
    </source>
</evidence>
<evidence type="ECO:0000256" key="4">
    <source>
        <dbReference type="ARBA" id="ARBA00022729"/>
    </source>
</evidence>
<evidence type="ECO:0000256" key="2">
    <source>
        <dbReference type="ARBA" id="ARBA00022670"/>
    </source>
</evidence>
<dbReference type="SMART" id="SM00235">
    <property type="entry name" value="ZnMc"/>
    <property type="match status" value="1"/>
</dbReference>
<feature type="short sequence motif" description="Cysteine switch" evidence="12">
    <location>
        <begin position="126"/>
        <end position="156"/>
    </location>
</feature>
<dbReference type="PRINTS" id="PR00138">
    <property type="entry name" value="MATRIXIN"/>
</dbReference>
<dbReference type="SUPFAM" id="SSF55486">
    <property type="entry name" value="Metalloproteases ('zincins'), catalytic domain"/>
    <property type="match status" value="1"/>
</dbReference>
<feature type="binding site" evidence="11">
    <location>
        <position position="243"/>
    </location>
    <ligand>
        <name>Zn(2+)</name>
        <dbReference type="ChEBI" id="CHEBI:29105"/>
        <label>1</label>
    </ligand>
</feature>
<dbReference type="PROSITE" id="PS00546">
    <property type="entry name" value="CYSTEINE_SWITCH"/>
    <property type="match status" value="1"/>
</dbReference>
<comment type="similarity">
    <text evidence="1">Belongs to the peptidase M10A family. Matrix metalloproteinases (MMPs) subfamily.</text>
</comment>
<gene>
    <name evidence="16" type="ORF">M0R45_022667</name>
</gene>
<evidence type="ECO:0000256" key="6">
    <source>
        <dbReference type="ARBA" id="ARBA00022833"/>
    </source>
</evidence>
<feature type="binding site" evidence="11">
    <location>
        <position position="230"/>
    </location>
    <ligand>
        <name>Zn(2+)</name>
        <dbReference type="ChEBI" id="CHEBI:29105"/>
        <label>1</label>
    </ligand>
</feature>
<feature type="binding site" description="in inhibited form" evidence="11">
    <location>
        <position position="128"/>
    </location>
    <ligand>
        <name>Zn(2+)</name>
        <dbReference type="ChEBI" id="CHEBI:29105"/>
        <label>2</label>
        <note>catalytic</note>
    </ligand>
</feature>
<dbReference type="FunFam" id="3.40.390.10:FF:000018">
    <property type="entry name" value="Metalloendoproteinase 1"/>
    <property type="match status" value="1"/>
</dbReference>
<dbReference type="InterPro" id="IPR001818">
    <property type="entry name" value="Pept_M10_metallopeptidase"/>
</dbReference>
<dbReference type="GO" id="GO:0030574">
    <property type="term" value="P:collagen catabolic process"/>
    <property type="evidence" value="ECO:0007669"/>
    <property type="project" value="TreeGrafter"/>
</dbReference>
<feature type="binding site" evidence="11">
    <location>
        <position position="235"/>
    </location>
    <ligand>
        <name>Ca(2+)</name>
        <dbReference type="ChEBI" id="CHEBI:29108"/>
        <label>3</label>
    </ligand>
</feature>
<feature type="domain" description="Peptidase metallopeptidase" evidence="15">
    <location>
        <begin position="164"/>
        <end position="328"/>
    </location>
</feature>
<evidence type="ECO:0000256" key="3">
    <source>
        <dbReference type="ARBA" id="ARBA00022723"/>
    </source>
</evidence>
<evidence type="ECO:0000256" key="8">
    <source>
        <dbReference type="ARBA" id="ARBA00023145"/>
    </source>
</evidence>
<dbReference type="PANTHER" id="PTHR10201:SF272">
    <property type="entry name" value="METALLOENDOPROTEINASE 5-MMP"/>
    <property type="match status" value="1"/>
</dbReference>
<evidence type="ECO:0000259" key="15">
    <source>
        <dbReference type="SMART" id="SM00235"/>
    </source>
</evidence>
<evidence type="ECO:0000256" key="14">
    <source>
        <dbReference type="SAM" id="SignalP"/>
    </source>
</evidence>
<dbReference type="Gene3D" id="3.40.390.10">
    <property type="entry name" value="Collagenase (Catalytic Domain)"/>
    <property type="match status" value="1"/>
</dbReference>
<dbReference type="InterPro" id="IPR024079">
    <property type="entry name" value="MetalloPept_cat_dom_sf"/>
</dbReference>
<dbReference type="PANTHER" id="PTHR10201">
    <property type="entry name" value="MATRIX METALLOPROTEINASE"/>
    <property type="match status" value="1"/>
</dbReference>
<dbReference type="InterPro" id="IPR006026">
    <property type="entry name" value="Peptidase_Metallo"/>
</dbReference>
<feature type="signal peptide" evidence="14">
    <location>
        <begin position="1"/>
        <end position="23"/>
    </location>
</feature>
<keyword evidence="2" id="KW-0645">Protease</keyword>
<keyword evidence="4 14" id="KW-0732">Signal</keyword>
<keyword evidence="17" id="KW-1185">Reference proteome</keyword>
<evidence type="ECO:0000256" key="13">
    <source>
        <dbReference type="SAM" id="MobiDB-lite"/>
    </source>
</evidence>
<dbReference type="InterPro" id="IPR021190">
    <property type="entry name" value="Pept_M10A"/>
</dbReference>
<evidence type="ECO:0000256" key="10">
    <source>
        <dbReference type="PIRSR" id="PIRSR621190-1"/>
    </source>
</evidence>
<accession>A0AAW1XGS4</accession>
<dbReference type="EMBL" id="JBEDUW010000004">
    <property type="protein sequence ID" value="KAK9935568.1"/>
    <property type="molecule type" value="Genomic_DNA"/>
</dbReference>
<reference evidence="16 17" key="1">
    <citation type="journal article" date="2023" name="G3 (Bethesda)">
        <title>A chromosome-length genome assembly and annotation of blackberry (Rubus argutus, cv. 'Hillquist').</title>
        <authorList>
            <person name="Bruna T."/>
            <person name="Aryal R."/>
            <person name="Dudchenko O."/>
            <person name="Sargent D.J."/>
            <person name="Mead D."/>
            <person name="Buti M."/>
            <person name="Cavallini A."/>
            <person name="Hytonen T."/>
            <person name="Andres J."/>
            <person name="Pham M."/>
            <person name="Weisz D."/>
            <person name="Mascagni F."/>
            <person name="Usai G."/>
            <person name="Natali L."/>
            <person name="Bassil N."/>
            <person name="Fernandez G.E."/>
            <person name="Lomsadze A."/>
            <person name="Armour M."/>
            <person name="Olukolu B."/>
            <person name="Poorten T."/>
            <person name="Britton C."/>
            <person name="Davik J."/>
            <person name="Ashrafi H."/>
            <person name="Aiden E.L."/>
            <person name="Borodovsky M."/>
            <person name="Worthington M."/>
        </authorList>
    </citation>
    <scope>NUCLEOTIDE SEQUENCE [LARGE SCALE GENOMIC DNA]</scope>
    <source>
        <strain evidence="16">PI 553951</strain>
    </source>
</reference>
<keyword evidence="3 11" id="KW-0479">Metal-binding</keyword>
<protein>
    <recommendedName>
        <fullName evidence="15">Peptidase metallopeptidase domain-containing protein</fullName>
    </recommendedName>
</protein>
<sequence>MKFSFSIHLFSIAMCLTLSHTSARFFPNITSIPPWLLPNVTVPGAPDGAWDAFQKFGNCHTGEKVDGLAKLKKYFNYFGYIPNLPSNFTDDFDNELESALKTYQKNFNLNVTGELDEQTINHLVRPRCGNPDIVNGTTTMNSGKPMSFNGSKLHTVAHYSFFPGTPVWPQGRRDLSFAFLPANELSDEAKAVFVSAFQKWSTVIPMTFTETTSFDSADIKIGFYTGDHGDGEPFDGVLGTLAHAFSPPSGRFHLDSDENWVIGGDISTSSLTSAIDLESVAVHEIGHLLGLGHSSVEESIMYPTITSKTKKVDLAIDDVQGIQTLYGANPSYDGSTTSSTPATQARETSGTGDHTASRWGLGVLLAVGFLFLSF</sequence>
<feature type="binding site" evidence="11">
    <location>
        <position position="301"/>
    </location>
    <ligand>
        <name>Zn(2+)</name>
        <dbReference type="ChEBI" id="CHEBI:29105"/>
        <label>2</label>
        <note>catalytic</note>
    </ligand>
</feature>
<comment type="cofactor">
    <cofactor evidence="11">
        <name>Ca(2+)</name>
        <dbReference type="ChEBI" id="CHEBI:29108"/>
    </cofactor>
    <text evidence="11">Can bind about 5 Ca(2+) ions per subunit.</text>
</comment>
<feature type="binding site" evidence="11">
    <location>
        <position position="218"/>
    </location>
    <ligand>
        <name>Ca(2+)</name>
        <dbReference type="ChEBI" id="CHEBI:29108"/>
        <label>2</label>
    </ligand>
</feature>
<evidence type="ECO:0000313" key="17">
    <source>
        <dbReference type="Proteomes" id="UP001457282"/>
    </source>
</evidence>
<feature type="binding site" evidence="11">
    <location>
        <position position="236"/>
    </location>
    <ligand>
        <name>Ca(2+)</name>
        <dbReference type="ChEBI" id="CHEBI:29108"/>
        <label>3</label>
    </ligand>
</feature>
<dbReference type="GO" id="GO:0006508">
    <property type="term" value="P:proteolysis"/>
    <property type="evidence" value="ECO:0007669"/>
    <property type="project" value="UniProtKB-KW"/>
</dbReference>
<feature type="binding site" evidence="11">
    <location>
        <position position="293"/>
    </location>
    <ligand>
        <name>Zn(2+)</name>
        <dbReference type="ChEBI" id="CHEBI:29105"/>
        <label>2</label>
        <note>catalytic</note>
    </ligand>
</feature>
<dbReference type="InterPro" id="IPR021158">
    <property type="entry name" value="Pept_M10A_Zn_BS"/>
</dbReference>
<dbReference type="CDD" id="cd04278">
    <property type="entry name" value="ZnMc_MMP"/>
    <property type="match status" value="1"/>
</dbReference>
<keyword evidence="9" id="KW-0325">Glycoprotein</keyword>
<evidence type="ECO:0000256" key="7">
    <source>
        <dbReference type="ARBA" id="ARBA00023049"/>
    </source>
</evidence>
<keyword evidence="5" id="KW-0378">Hydrolase</keyword>
<evidence type="ECO:0000256" key="12">
    <source>
        <dbReference type="PIRSR" id="PIRSR621190-5"/>
    </source>
</evidence>
<dbReference type="InterPro" id="IPR002477">
    <property type="entry name" value="Peptidoglycan-bd-like"/>
</dbReference>
<dbReference type="InterPro" id="IPR036365">
    <property type="entry name" value="PGBD-like_sf"/>
</dbReference>
<dbReference type="GO" id="GO:0004222">
    <property type="term" value="F:metalloendopeptidase activity"/>
    <property type="evidence" value="ECO:0007669"/>
    <property type="project" value="InterPro"/>
</dbReference>
<feature type="compositionally biased region" description="Polar residues" evidence="13">
    <location>
        <begin position="332"/>
        <end position="354"/>
    </location>
</feature>
<organism evidence="16 17">
    <name type="scientific">Rubus argutus</name>
    <name type="common">Southern blackberry</name>
    <dbReference type="NCBI Taxonomy" id="59490"/>
    <lineage>
        <taxon>Eukaryota</taxon>
        <taxon>Viridiplantae</taxon>
        <taxon>Streptophyta</taxon>
        <taxon>Embryophyta</taxon>
        <taxon>Tracheophyta</taxon>
        <taxon>Spermatophyta</taxon>
        <taxon>Magnoliopsida</taxon>
        <taxon>eudicotyledons</taxon>
        <taxon>Gunneridae</taxon>
        <taxon>Pentapetalae</taxon>
        <taxon>rosids</taxon>
        <taxon>fabids</taxon>
        <taxon>Rosales</taxon>
        <taxon>Rosaceae</taxon>
        <taxon>Rosoideae</taxon>
        <taxon>Rosoideae incertae sedis</taxon>
        <taxon>Rubus</taxon>
    </lineage>
</organism>
<feature type="binding site" evidence="11">
    <location>
        <position position="228"/>
    </location>
    <ligand>
        <name>Zn(2+)</name>
        <dbReference type="ChEBI" id="CHEBI:29105"/>
        <label>1</label>
    </ligand>
</feature>
<dbReference type="GO" id="GO:0031012">
    <property type="term" value="C:extracellular matrix"/>
    <property type="evidence" value="ECO:0007669"/>
    <property type="project" value="InterPro"/>
</dbReference>
<feature type="region of interest" description="Disordered" evidence="13">
    <location>
        <begin position="330"/>
        <end position="354"/>
    </location>
</feature>
<dbReference type="AlphaFoldDB" id="A0AAW1XGS4"/>
<dbReference type="Pfam" id="PF00413">
    <property type="entry name" value="Peptidase_M10"/>
    <property type="match status" value="1"/>
</dbReference>
<dbReference type="GO" id="GO:0030198">
    <property type="term" value="P:extracellular matrix organization"/>
    <property type="evidence" value="ECO:0007669"/>
    <property type="project" value="TreeGrafter"/>
</dbReference>
<evidence type="ECO:0000256" key="1">
    <source>
        <dbReference type="ARBA" id="ARBA00009614"/>
    </source>
</evidence>
<evidence type="ECO:0000256" key="11">
    <source>
        <dbReference type="PIRSR" id="PIRSR621190-2"/>
    </source>
</evidence>
<proteinExistence type="inferred from homology"/>
<feature type="binding site" evidence="11">
    <location>
        <position position="287"/>
    </location>
    <ligand>
        <name>Zn(2+)</name>
        <dbReference type="ChEBI" id="CHEBI:29105"/>
        <label>2</label>
        <note>catalytic</note>
    </ligand>
</feature>
<dbReference type="Proteomes" id="UP001457282">
    <property type="component" value="Unassembled WGS sequence"/>
</dbReference>
<dbReference type="Pfam" id="PF01471">
    <property type="entry name" value="PG_binding_1"/>
    <property type="match status" value="1"/>
</dbReference>
<keyword evidence="7" id="KW-0482">Metalloprotease</keyword>
<feature type="binding site" evidence="11">
    <location>
        <position position="283"/>
    </location>
    <ligand>
        <name>Zn(2+)</name>
        <dbReference type="ChEBI" id="CHEBI:29105"/>
        <label>2</label>
        <note>catalytic</note>
    </ligand>
</feature>
<keyword evidence="11" id="KW-0106">Calcium</keyword>
<comment type="caution">
    <text evidence="16">The sequence shown here is derived from an EMBL/GenBank/DDBJ whole genome shotgun (WGS) entry which is preliminary data.</text>
</comment>
<keyword evidence="8" id="KW-0865">Zymogen</keyword>
<dbReference type="SUPFAM" id="SSF47090">
    <property type="entry name" value="PGBD-like"/>
    <property type="match status" value="1"/>
</dbReference>
<feature type="active site" evidence="10">
    <location>
        <position position="284"/>
    </location>
</feature>
<feature type="chain" id="PRO_5043654506" description="Peptidase metallopeptidase domain-containing protein" evidence="14">
    <location>
        <begin position="24"/>
        <end position="374"/>
    </location>
</feature>
<keyword evidence="6 11" id="KW-0862">Zinc</keyword>
<evidence type="ECO:0000256" key="5">
    <source>
        <dbReference type="ARBA" id="ARBA00022801"/>
    </source>
</evidence>
<feature type="binding site" evidence="11">
    <location>
        <position position="258"/>
    </location>
    <ligand>
        <name>Ca(2+)</name>
        <dbReference type="ChEBI" id="CHEBI:29108"/>
        <label>1</label>
    </ligand>
</feature>
<name>A0AAW1XGS4_RUBAR</name>